<name>A0A4U6CRZ4_9BACT</name>
<feature type="domain" description="HTH luxR-type" evidence="4">
    <location>
        <begin position="1"/>
        <end position="61"/>
    </location>
</feature>
<keyword evidence="6" id="KW-1185">Reference proteome</keyword>
<dbReference type="InterPro" id="IPR036388">
    <property type="entry name" value="WH-like_DNA-bd_sf"/>
</dbReference>
<protein>
    <submittedName>
        <fullName evidence="5">Helix-turn-helix transcriptional regulator</fullName>
    </submittedName>
</protein>
<gene>
    <name evidence="5" type="ORF">FDK13_30365</name>
</gene>
<dbReference type="GO" id="GO:0006355">
    <property type="term" value="P:regulation of DNA-templated transcription"/>
    <property type="evidence" value="ECO:0007669"/>
    <property type="project" value="InterPro"/>
</dbReference>
<dbReference type="Proteomes" id="UP000304900">
    <property type="component" value="Unassembled WGS sequence"/>
</dbReference>
<evidence type="ECO:0000259" key="4">
    <source>
        <dbReference type="PROSITE" id="PS50043"/>
    </source>
</evidence>
<dbReference type="OrthoDB" id="965844at2"/>
<dbReference type="SUPFAM" id="SSF46894">
    <property type="entry name" value="C-terminal effector domain of the bipartite response regulators"/>
    <property type="match status" value="1"/>
</dbReference>
<dbReference type="Pfam" id="PF00196">
    <property type="entry name" value="GerE"/>
    <property type="match status" value="1"/>
</dbReference>
<proteinExistence type="predicted"/>
<dbReference type="PROSITE" id="PS00622">
    <property type="entry name" value="HTH_LUXR_1"/>
    <property type="match status" value="1"/>
</dbReference>
<accession>A0A4U6CRZ4</accession>
<dbReference type="SMART" id="SM00421">
    <property type="entry name" value="HTH_LUXR"/>
    <property type="match status" value="1"/>
</dbReference>
<reference evidence="5 6" key="1">
    <citation type="submission" date="2019-05" db="EMBL/GenBank/DDBJ databases">
        <title>Dyadobacter AR-3-8 sp. nov., isolated from arctic soil.</title>
        <authorList>
            <person name="Chaudhary D.K."/>
        </authorList>
    </citation>
    <scope>NUCLEOTIDE SEQUENCE [LARGE SCALE GENOMIC DNA]</scope>
    <source>
        <strain evidence="5 6">AR-3-8</strain>
    </source>
</reference>
<organism evidence="5 6">
    <name type="scientific">Dyadobacter frigoris</name>
    <dbReference type="NCBI Taxonomy" id="2576211"/>
    <lineage>
        <taxon>Bacteria</taxon>
        <taxon>Pseudomonadati</taxon>
        <taxon>Bacteroidota</taxon>
        <taxon>Cytophagia</taxon>
        <taxon>Cytophagales</taxon>
        <taxon>Spirosomataceae</taxon>
        <taxon>Dyadobacter</taxon>
    </lineage>
</organism>
<dbReference type="PANTHER" id="PTHR44688:SF16">
    <property type="entry name" value="DNA-BINDING TRANSCRIPTIONAL ACTIVATOR DEVR_DOSR"/>
    <property type="match status" value="1"/>
</dbReference>
<evidence type="ECO:0000256" key="3">
    <source>
        <dbReference type="ARBA" id="ARBA00023163"/>
    </source>
</evidence>
<keyword evidence="2" id="KW-0238">DNA-binding</keyword>
<evidence type="ECO:0000313" key="6">
    <source>
        <dbReference type="Proteomes" id="UP000304900"/>
    </source>
</evidence>
<dbReference type="AlphaFoldDB" id="A0A4U6CRZ4"/>
<dbReference type="PRINTS" id="PR00038">
    <property type="entry name" value="HTHLUXR"/>
</dbReference>
<keyword evidence="3" id="KW-0804">Transcription</keyword>
<comment type="caution">
    <text evidence="5">The sequence shown here is derived from an EMBL/GenBank/DDBJ whole genome shotgun (WGS) entry which is preliminary data.</text>
</comment>
<evidence type="ECO:0000256" key="2">
    <source>
        <dbReference type="ARBA" id="ARBA00023125"/>
    </source>
</evidence>
<evidence type="ECO:0000313" key="5">
    <source>
        <dbReference type="EMBL" id="TKT87352.1"/>
    </source>
</evidence>
<dbReference type="CDD" id="cd06170">
    <property type="entry name" value="LuxR_C_like"/>
    <property type="match status" value="1"/>
</dbReference>
<evidence type="ECO:0000256" key="1">
    <source>
        <dbReference type="ARBA" id="ARBA00023015"/>
    </source>
</evidence>
<sequence>MFTNREKEIIILISKGLTSIEIAEVLFISIETVKTHRKNIKQKINLEEVDSGSLLKFAINFAIKRDENTH</sequence>
<dbReference type="EMBL" id="SZVO01000020">
    <property type="protein sequence ID" value="TKT87352.1"/>
    <property type="molecule type" value="Genomic_DNA"/>
</dbReference>
<dbReference type="RefSeq" id="WP_137343781.1">
    <property type="nucleotide sequence ID" value="NZ_BSQH01000016.1"/>
</dbReference>
<dbReference type="InterPro" id="IPR016032">
    <property type="entry name" value="Sig_transdc_resp-reg_C-effctor"/>
</dbReference>
<dbReference type="PROSITE" id="PS50043">
    <property type="entry name" value="HTH_LUXR_2"/>
    <property type="match status" value="1"/>
</dbReference>
<dbReference type="Gene3D" id="1.10.10.10">
    <property type="entry name" value="Winged helix-like DNA-binding domain superfamily/Winged helix DNA-binding domain"/>
    <property type="match status" value="1"/>
</dbReference>
<keyword evidence="1" id="KW-0805">Transcription regulation</keyword>
<dbReference type="InterPro" id="IPR000792">
    <property type="entry name" value="Tscrpt_reg_LuxR_C"/>
</dbReference>
<dbReference type="PANTHER" id="PTHR44688">
    <property type="entry name" value="DNA-BINDING TRANSCRIPTIONAL ACTIVATOR DEVR_DOSR"/>
    <property type="match status" value="1"/>
</dbReference>
<dbReference type="GO" id="GO:0003677">
    <property type="term" value="F:DNA binding"/>
    <property type="evidence" value="ECO:0007669"/>
    <property type="project" value="UniProtKB-KW"/>
</dbReference>